<sequence length="86" mass="10562">MSEVKRMYELLYKERWDEKKQKERRNEEAFFSPVSPITREIPIEELFDVLDAGVWAYQTRYNSEALVHSFFEQIKRCSVVKRRRML</sequence>
<organism evidence="1 2">
    <name type="scientific">Ventrimonas faecis</name>
    <dbReference type="NCBI Taxonomy" id="3133170"/>
    <lineage>
        <taxon>Bacteria</taxon>
        <taxon>Bacillati</taxon>
        <taxon>Bacillota</taxon>
        <taxon>Clostridia</taxon>
        <taxon>Lachnospirales</taxon>
        <taxon>Lachnospiraceae</taxon>
        <taxon>Ventrimonas</taxon>
    </lineage>
</organism>
<gene>
    <name evidence="1" type="ORF">WMO41_07240</name>
</gene>
<evidence type="ECO:0000313" key="2">
    <source>
        <dbReference type="Proteomes" id="UP001437460"/>
    </source>
</evidence>
<evidence type="ECO:0000313" key="1">
    <source>
        <dbReference type="EMBL" id="MEQ2562958.1"/>
    </source>
</evidence>
<protein>
    <submittedName>
        <fullName evidence="1">Uncharacterized protein</fullName>
    </submittedName>
</protein>
<accession>A0ABV1HLW3</accession>
<dbReference type="RefSeq" id="WP_178773187.1">
    <property type="nucleotide sequence ID" value="NZ_JBBMFJ010000012.1"/>
</dbReference>
<keyword evidence="2" id="KW-1185">Reference proteome</keyword>
<reference evidence="1 2" key="1">
    <citation type="submission" date="2024-03" db="EMBL/GenBank/DDBJ databases">
        <title>Human intestinal bacterial collection.</title>
        <authorList>
            <person name="Pauvert C."/>
            <person name="Hitch T.C.A."/>
            <person name="Clavel T."/>
        </authorList>
    </citation>
    <scope>NUCLEOTIDE SEQUENCE [LARGE SCALE GENOMIC DNA]</scope>
    <source>
        <strain evidence="1 2">CLA-AP-H27</strain>
    </source>
</reference>
<proteinExistence type="predicted"/>
<comment type="caution">
    <text evidence="1">The sequence shown here is derived from an EMBL/GenBank/DDBJ whole genome shotgun (WGS) entry which is preliminary data.</text>
</comment>
<name>A0ABV1HLW3_9FIRM</name>
<dbReference type="EMBL" id="JBBMFJ010000012">
    <property type="protein sequence ID" value="MEQ2562958.1"/>
    <property type="molecule type" value="Genomic_DNA"/>
</dbReference>
<dbReference type="Proteomes" id="UP001437460">
    <property type="component" value="Unassembled WGS sequence"/>
</dbReference>